<sequence length="235" mass="26094">MKIDVIISANDIKEEKVKGKTVIIIDILRATSVIVTAINNGCNEVIPVLEVEDALKIVKDNRNKYILGGERNALKIKDFDFSNSPLDYTKDVVSNKTLVMTTTNGTRAIHGATSAKNILIGAMINAKAVAKKVIELGNDLVIINSGTNGHFSIDDFICSGYIIDCILSNINAELTDIAITSHYIYEKNKDVESFVSKAKHYKILSELDLKDDIRYCFSKDIINIVPEFHYPKITK</sequence>
<proteinExistence type="inferred from homology"/>
<evidence type="ECO:0000256" key="1">
    <source>
        <dbReference type="ARBA" id="ARBA00001946"/>
    </source>
</evidence>
<dbReference type="InterPro" id="IPR036702">
    <property type="entry name" value="ComB-like_sf"/>
</dbReference>
<dbReference type="RefSeq" id="WP_004444104.1">
    <property type="nucleotide sequence ID" value="NZ_ACSJ01000001.1"/>
</dbReference>
<gene>
    <name evidence="8" type="primary">comB</name>
    <name evidence="9" type="ORF">CLG_B0230</name>
</gene>
<comment type="caution">
    <text evidence="9">The sequence shown here is derived from an EMBL/GenBank/DDBJ whole genome shotgun (WGS) entry which is preliminary data.</text>
</comment>
<keyword evidence="5 8" id="KW-0378">Hydrolase</keyword>
<comment type="cofactor">
    <cofactor evidence="1 8">
        <name>Mg(2+)</name>
        <dbReference type="ChEBI" id="CHEBI:18420"/>
    </cofactor>
</comment>
<accession>A0A9P2G9A7</accession>
<dbReference type="Proteomes" id="UP000006160">
    <property type="component" value="Unassembled WGS sequence"/>
</dbReference>
<dbReference type="GO" id="GO:0000287">
    <property type="term" value="F:magnesium ion binding"/>
    <property type="evidence" value="ECO:0007669"/>
    <property type="project" value="UniProtKB-UniRule"/>
</dbReference>
<dbReference type="HAMAP" id="MF_00490">
    <property type="entry name" value="ComB"/>
    <property type="match status" value="1"/>
</dbReference>
<dbReference type="Pfam" id="PF04029">
    <property type="entry name" value="2-ph_phosp"/>
    <property type="match status" value="1"/>
</dbReference>
<dbReference type="EC" id="3.1.3.71" evidence="3 8"/>
<keyword evidence="6 8" id="KW-0460">Magnesium</keyword>
<evidence type="ECO:0000256" key="2">
    <source>
        <dbReference type="ARBA" id="ARBA00009997"/>
    </source>
</evidence>
<dbReference type="NCBIfam" id="NF002055">
    <property type="entry name" value="PRK00886.1-4"/>
    <property type="match status" value="1"/>
</dbReference>
<comment type="similarity">
    <text evidence="2 8">Belongs to the ComB family.</text>
</comment>
<evidence type="ECO:0000256" key="3">
    <source>
        <dbReference type="ARBA" id="ARBA00012953"/>
    </source>
</evidence>
<evidence type="ECO:0000313" key="10">
    <source>
        <dbReference type="Proteomes" id="UP000006160"/>
    </source>
</evidence>
<comment type="catalytic activity">
    <reaction evidence="7 8">
        <text>(2R)-O-phospho-3-sulfolactate + H2O = (2R)-3-sulfolactate + phosphate</text>
        <dbReference type="Rhea" id="RHEA:23416"/>
        <dbReference type="ChEBI" id="CHEBI:15377"/>
        <dbReference type="ChEBI" id="CHEBI:15597"/>
        <dbReference type="ChEBI" id="CHEBI:43474"/>
        <dbReference type="ChEBI" id="CHEBI:58738"/>
        <dbReference type="EC" id="3.1.3.71"/>
    </reaction>
</comment>
<dbReference type="Gene3D" id="3.90.1560.10">
    <property type="entry name" value="ComB-like"/>
    <property type="match status" value="1"/>
</dbReference>
<evidence type="ECO:0000256" key="4">
    <source>
        <dbReference type="ARBA" id="ARBA00021948"/>
    </source>
</evidence>
<reference evidence="9 10" key="1">
    <citation type="submission" date="2009-10" db="EMBL/GenBank/DDBJ databases">
        <authorList>
            <person name="Shrivastava S."/>
            <person name="Brinkac L.B."/>
            <person name="Brown J.L."/>
            <person name="Bruce D.B."/>
            <person name="Detter C."/>
            <person name="Green L.D."/>
            <person name="Munk C.A."/>
            <person name="Rogers Y.C."/>
            <person name="Tapia R."/>
            <person name="Saunders E.S."/>
            <person name="Sims D.R."/>
            <person name="Smith L.A."/>
            <person name="Smith T.J."/>
            <person name="Sutton G."/>
            <person name="Brettin T."/>
        </authorList>
    </citation>
    <scope>NUCLEOTIDE SEQUENCE [LARGE SCALE GENOMIC DNA]</scope>
    <source>
        <strain evidence="10">D str. 1873</strain>
    </source>
</reference>
<dbReference type="GO" id="GO:0050532">
    <property type="term" value="F:2-phosphosulfolactate phosphatase activity"/>
    <property type="evidence" value="ECO:0007669"/>
    <property type="project" value="UniProtKB-UniRule"/>
</dbReference>
<evidence type="ECO:0000256" key="7">
    <source>
        <dbReference type="ARBA" id="ARBA00033711"/>
    </source>
</evidence>
<dbReference type="InterPro" id="IPR005238">
    <property type="entry name" value="ComB-like"/>
</dbReference>
<dbReference type="FunFam" id="3.90.1560.10:FF:000001">
    <property type="entry name" value="Probable 2-phosphosulfolactate phosphatase"/>
    <property type="match status" value="1"/>
</dbReference>
<organism evidence="9 10">
    <name type="scientific">Clostridium botulinum D str. 1873</name>
    <dbReference type="NCBI Taxonomy" id="592027"/>
    <lineage>
        <taxon>Bacteria</taxon>
        <taxon>Bacillati</taxon>
        <taxon>Bacillota</taxon>
        <taxon>Clostridia</taxon>
        <taxon>Eubacteriales</taxon>
        <taxon>Clostridiaceae</taxon>
        <taxon>Clostridium</taxon>
    </lineage>
</organism>
<protein>
    <recommendedName>
        <fullName evidence="4 8">Probable 2-phosphosulfolactate phosphatase</fullName>
        <ecNumber evidence="3 8">3.1.3.71</ecNumber>
    </recommendedName>
</protein>
<dbReference type="PANTHER" id="PTHR37311">
    <property type="entry name" value="2-PHOSPHOSULFOLACTATE PHOSPHATASE-RELATED"/>
    <property type="match status" value="1"/>
</dbReference>
<evidence type="ECO:0000313" key="9">
    <source>
        <dbReference type="EMBL" id="EES92322.1"/>
    </source>
</evidence>
<name>A0A9P2G9A7_CLOBO</name>
<dbReference type="GO" id="GO:0050545">
    <property type="term" value="F:sulfopyruvate decarboxylase activity"/>
    <property type="evidence" value="ECO:0007669"/>
    <property type="project" value="TreeGrafter"/>
</dbReference>
<evidence type="ECO:0000256" key="6">
    <source>
        <dbReference type="ARBA" id="ARBA00022842"/>
    </source>
</evidence>
<dbReference type="EMBL" id="ACSJ01000001">
    <property type="protein sequence ID" value="EES92322.1"/>
    <property type="molecule type" value="Genomic_DNA"/>
</dbReference>
<evidence type="ECO:0000256" key="8">
    <source>
        <dbReference type="HAMAP-Rule" id="MF_00490"/>
    </source>
</evidence>
<dbReference type="SUPFAM" id="SSF142823">
    <property type="entry name" value="ComB-like"/>
    <property type="match status" value="1"/>
</dbReference>
<evidence type="ECO:0000256" key="5">
    <source>
        <dbReference type="ARBA" id="ARBA00022801"/>
    </source>
</evidence>
<dbReference type="PANTHER" id="PTHR37311:SF1">
    <property type="entry name" value="2-PHOSPHOSULFOLACTATE PHOSPHATASE-RELATED"/>
    <property type="match status" value="1"/>
</dbReference>
<dbReference type="AlphaFoldDB" id="A0A9P2G9A7"/>